<organism evidence="10 11">
    <name type="scientific">Ceratotherium simum simum</name>
    <name type="common">Southern white rhinoceros</name>
    <dbReference type="NCBI Taxonomy" id="73337"/>
    <lineage>
        <taxon>Eukaryota</taxon>
        <taxon>Metazoa</taxon>
        <taxon>Chordata</taxon>
        <taxon>Craniata</taxon>
        <taxon>Vertebrata</taxon>
        <taxon>Euteleostomi</taxon>
        <taxon>Mammalia</taxon>
        <taxon>Eutheria</taxon>
        <taxon>Laurasiatheria</taxon>
        <taxon>Perissodactyla</taxon>
        <taxon>Rhinocerotidae</taxon>
        <taxon>Ceratotherium</taxon>
    </lineage>
</organism>
<evidence type="ECO:0000259" key="7">
    <source>
        <dbReference type="Pfam" id="PF01301"/>
    </source>
</evidence>
<dbReference type="EC" id="3.2.1.23" evidence="4"/>
<keyword evidence="10" id="KW-1185">Reference proteome</keyword>
<dbReference type="InterPro" id="IPR008979">
    <property type="entry name" value="Galactose-bd-like_sf"/>
</dbReference>
<evidence type="ECO:0000256" key="1">
    <source>
        <dbReference type="ARBA" id="ARBA00009809"/>
    </source>
</evidence>
<evidence type="ECO:0000256" key="2">
    <source>
        <dbReference type="ARBA" id="ARBA00022801"/>
    </source>
</evidence>
<evidence type="ECO:0000256" key="5">
    <source>
        <dbReference type="RuleBase" id="RU003679"/>
    </source>
</evidence>
<feature type="region of interest" description="Disordered" evidence="6">
    <location>
        <begin position="1"/>
        <end position="27"/>
    </location>
</feature>
<sequence length="941" mass="105559">MAGEHSSRSSSSMAAAPPHDVRKRCLEPKGHSLKLLNRRNQNFPALGALPFLQPRARDLLLAPPGSPGSVPGTSAPPLHGDGFPAALQVTVSGVPWAAPIPPFQARASLEPHPSFPITREPPGPPSTSVSQSATGIYRAGPWGHYWGQRPLWIEVPFWALKPGQDSHYQLPFQAFSPPLFLLPVPELPRPAEDLSIAPDGRKSVWTLTRGSNCQTLSFLNLVDEVLAPLMEPLTPPPPSPRTPSPRAQPSPDPGCRLLGLKVCWQLSVLTEGDCGAPRLDEANAFPLPLLFLSLFSPCLSWKRILCIFFLPFILSGFPPRVKHKKNLISGNAWPQPLQFNWSHLTPLELKDRSVGLQTKSTVGSNPYFTLEGDKFLILGGSIHYFRVPREYWRDRLLKLKACGFNTVTTYVPWNLHEPERGRFDFSGNLDLEAFVLTAAEIGLWVILRPGPYICSEIDLGGLPSWLLQDPKLKLRTTDKGFIEAVDKYFDHLISRVVPLQYRKGGPIIAVQVENEYGSFDKDKDYMPYVQKALLKRGIVELPLTSDNTKDVVKGYIKGVLATINMKTFQKDAFQRLYKVQSNKPIMIMEYWVGWFDTWGSKHVVRDADDVEKTVSEFIKFEISFNVYMFHGGTNFGFINGATNFVKHSGVVTSYDYDAVLTEAGDYTEKYFKLRKLFGSILAIPLPPLPALTPKAVYPSMRSSLYLPLWDVLQYLNEPVISNIPVNMENLPINNGNGQSYGLVLYETSICSGGQLHADVHDTAQVFLNETRIGILYDNTQNLNIPEVRECQLLRILVENQGRVNFSWKIQYQQKGLTGSVTINNVPLEGFTIYSLEMKMSFFKRLRSATWRPVPNSYSGPAFYLATLKAGSSPKDTFLRLLSWNYGFVFINGRNLGRYWIIGPQETLYLPGAWLHPEDNEIILFEKIKSGSDIETTDQPKL</sequence>
<keyword evidence="2 4" id="KW-0378">Hydrolase</keyword>
<dbReference type="SUPFAM" id="SSF51445">
    <property type="entry name" value="(Trans)glycosidases"/>
    <property type="match status" value="1"/>
</dbReference>
<dbReference type="InterPro" id="IPR031330">
    <property type="entry name" value="Gly_Hdrlase_35_cat"/>
</dbReference>
<evidence type="ECO:0000259" key="9">
    <source>
        <dbReference type="Pfam" id="PF21467"/>
    </source>
</evidence>
<dbReference type="PANTHER" id="PTHR23421">
    <property type="entry name" value="BETA-GALACTOSIDASE RELATED"/>
    <property type="match status" value="1"/>
</dbReference>
<evidence type="ECO:0000256" key="3">
    <source>
        <dbReference type="ARBA" id="ARBA00023295"/>
    </source>
</evidence>
<dbReference type="InterPro" id="IPR048913">
    <property type="entry name" value="BetaGal_gal-bd"/>
</dbReference>
<feature type="domain" description="Beta-galactosidase galactose-binding" evidence="9">
    <location>
        <begin position="860"/>
        <end position="919"/>
    </location>
</feature>
<feature type="domain" description="Beta-galactosidase 1-like first all-beta" evidence="8">
    <location>
        <begin position="737"/>
        <end position="836"/>
    </location>
</feature>
<dbReference type="RefSeq" id="XP_014649165.1">
    <property type="nucleotide sequence ID" value="XM_014793679.1"/>
</dbReference>
<gene>
    <name evidence="11" type="primary">LOC101397792</name>
</gene>
<accession>A0ABM1DBI4</accession>
<dbReference type="PROSITE" id="PS01182">
    <property type="entry name" value="GLYCOSYL_HYDROL_F35"/>
    <property type="match status" value="1"/>
</dbReference>
<comment type="similarity">
    <text evidence="1 5">Belongs to the glycosyl hydrolase 35 family.</text>
</comment>
<dbReference type="Gene3D" id="2.60.120.260">
    <property type="entry name" value="Galactose-binding domain-like"/>
    <property type="match status" value="2"/>
</dbReference>
<evidence type="ECO:0000259" key="8">
    <source>
        <dbReference type="Pfam" id="PF21317"/>
    </source>
</evidence>
<evidence type="ECO:0000313" key="10">
    <source>
        <dbReference type="Proteomes" id="UP000694910"/>
    </source>
</evidence>
<dbReference type="InterPro" id="IPR048912">
    <property type="entry name" value="BetaGal1-like_ABD1"/>
</dbReference>
<dbReference type="InterPro" id="IPR017853">
    <property type="entry name" value="GH"/>
</dbReference>
<comment type="catalytic activity">
    <reaction evidence="4">
        <text>Hydrolysis of terminal non-reducing beta-D-galactose residues in beta-D-galactosides.</text>
        <dbReference type="EC" id="3.2.1.23"/>
    </reaction>
</comment>
<reference evidence="11" key="1">
    <citation type="submission" date="2025-08" db="UniProtKB">
        <authorList>
            <consortium name="RefSeq"/>
        </authorList>
    </citation>
    <scope>IDENTIFICATION</scope>
</reference>
<dbReference type="Pfam" id="PF21317">
    <property type="entry name" value="BetaGal_ABD_1"/>
    <property type="match status" value="1"/>
</dbReference>
<protein>
    <recommendedName>
        <fullName evidence="4">Beta-galactosidase</fullName>
        <ecNumber evidence="4">3.2.1.23</ecNumber>
    </recommendedName>
</protein>
<feature type="region of interest" description="Disordered" evidence="6">
    <location>
        <begin position="108"/>
        <end position="132"/>
    </location>
</feature>
<dbReference type="PRINTS" id="PR00742">
    <property type="entry name" value="GLHYDRLASE35"/>
</dbReference>
<dbReference type="Pfam" id="PF01301">
    <property type="entry name" value="Glyco_hydro_35"/>
    <property type="match status" value="1"/>
</dbReference>
<dbReference type="GeneID" id="101397792"/>
<evidence type="ECO:0000313" key="11">
    <source>
        <dbReference type="RefSeq" id="XP_014649165.1"/>
    </source>
</evidence>
<evidence type="ECO:0000256" key="6">
    <source>
        <dbReference type="SAM" id="MobiDB-lite"/>
    </source>
</evidence>
<dbReference type="Gene3D" id="3.20.20.80">
    <property type="entry name" value="Glycosidases"/>
    <property type="match status" value="1"/>
</dbReference>
<dbReference type="Pfam" id="PF21467">
    <property type="entry name" value="BetaGal_gal-bd"/>
    <property type="match status" value="1"/>
</dbReference>
<proteinExistence type="inferred from homology"/>
<dbReference type="Proteomes" id="UP000694910">
    <property type="component" value="Unplaced"/>
</dbReference>
<evidence type="ECO:0000256" key="4">
    <source>
        <dbReference type="RuleBase" id="RU000675"/>
    </source>
</evidence>
<dbReference type="SUPFAM" id="SSF49785">
    <property type="entry name" value="Galactose-binding domain-like"/>
    <property type="match status" value="1"/>
</dbReference>
<name>A0ABM1DBI4_CERSS</name>
<keyword evidence="3 4" id="KW-0326">Glycosidase</keyword>
<feature type="domain" description="Glycoside hydrolase 35 catalytic" evidence="7">
    <location>
        <begin position="368"/>
        <end position="678"/>
    </location>
</feature>
<dbReference type="InterPro" id="IPR019801">
    <property type="entry name" value="Glyco_hydro_35_CS"/>
</dbReference>
<dbReference type="InterPro" id="IPR001944">
    <property type="entry name" value="Glycoside_Hdrlase_35"/>
</dbReference>